<dbReference type="Gene3D" id="3.90.1760.10">
    <property type="entry name" value="Anthrax toxin, edema factor, central domain"/>
    <property type="match status" value="1"/>
</dbReference>
<keyword evidence="4" id="KW-1185">Reference proteome</keyword>
<dbReference type="RefSeq" id="WP_249700693.1">
    <property type="nucleotide sequence ID" value="NZ_JAMFLX010000022.1"/>
</dbReference>
<feature type="compositionally biased region" description="Polar residues" evidence="1">
    <location>
        <begin position="1"/>
        <end position="10"/>
    </location>
</feature>
<dbReference type="Proteomes" id="UP001203338">
    <property type="component" value="Unassembled WGS sequence"/>
</dbReference>
<comment type="caution">
    <text evidence="3">The sequence shown here is derived from an EMBL/GenBank/DDBJ whole genome shotgun (WGS) entry which is preliminary data.</text>
</comment>
<name>A0ABT0PIP0_9GAMM</name>
<proteinExistence type="predicted"/>
<reference evidence="3 4" key="1">
    <citation type="submission" date="2022-05" db="EMBL/GenBank/DDBJ databases">
        <authorList>
            <person name="Park J.-S."/>
        </authorList>
    </citation>
    <scope>NUCLEOTIDE SEQUENCE [LARGE SCALE GENOMIC DNA]</scope>
    <source>
        <strain evidence="3 4">2012CJ34-2</strain>
    </source>
</reference>
<evidence type="ECO:0000256" key="1">
    <source>
        <dbReference type="SAM" id="MobiDB-lite"/>
    </source>
</evidence>
<feature type="compositionally biased region" description="Low complexity" evidence="1">
    <location>
        <begin position="39"/>
        <end position="52"/>
    </location>
</feature>
<feature type="compositionally biased region" description="Basic and acidic residues" evidence="1">
    <location>
        <begin position="18"/>
        <end position="29"/>
    </location>
</feature>
<evidence type="ECO:0000313" key="4">
    <source>
        <dbReference type="Proteomes" id="UP001203338"/>
    </source>
</evidence>
<evidence type="ECO:0000313" key="3">
    <source>
        <dbReference type="EMBL" id="MCL6271233.1"/>
    </source>
</evidence>
<dbReference type="InterPro" id="IPR037017">
    <property type="entry name" value="Anthrax_toxin_edema_cen_sf"/>
</dbReference>
<dbReference type="EMBL" id="JAMFLX010000022">
    <property type="protein sequence ID" value="MCL6271233.1"/>
    <property type="molecule type" value="Genomic_DNA"/>
</dbReference>
<organism evidence="3 4">
    <name type="scientific">Parendozoicomonas callyspongiae</name>
    <dbReference type="NCBI Taxonomy" id="2942213"/>
    <lineage>
        <taxon>Bacteria</taxon>
        <taxon>Pseudomonadati</taxon>
        <taxon>Pseudomonadota</taxon>
        <taxon>Gammaproteobacteria</taxon>
        <taxon>Oceanospirillales</taxon>
        <taxon>Endozoicomonadaceae</taxon>
        <taxon>Parendozoicomonas</taxon>
    </lineage>
</organism>
<dbReference type="InterPro" id="IPR005165">
    <property type="entry name" value="Anthrax_toxin_edema_cen"/>
</dbReference>
<feature type="domain" description="Anthrax toxin edema factor central" evidence="2">
    <location>
        <begin position="112"/>
        <end position="289"/>
    </location>
</feature>
<dbReference type="SUPFAM" id="SSF81298">
    <property type="entry name" value="Adenylylcyclase toxin (the edema factor)"/>
    <property type="match status" value="1"/>
</dbReference>
<protein>
    <submittedName>
        <fullName evidence="3">CyaA/EF/ExoY family adenylyl cyclase toxin</fullName>
    </submittedName>
</protein>
<sequence length="575" mass="65495">MQNIIDQSQGPVIPITIEEDRSTVKETGKTPEFNLRKVSSSSTDSSDSAYSSGRENGDDSAASFPRTSGVSLTAPHRKRRSGLSNFDAPVGPEKTSEELMIDSMVWGVEEVAADKKQGLPKKYIEDFILAVDERGNPFAIRPVDALCKRPILEGNPTKPFPIKGKSSSWGLQQSFICIDQHYSKLHGEDEALVDKYNKEVAGISSVHAIPSQLKISTARIEELETINSGHFERLETIKDKAGNPCQIKFKVFANDWTEFTQVAELNKDGYWYIFNVVDGKKEPLNVLCHPEKKLPITADADPLFEAFPREELDLGGKDRLPVPLIAPGSVYGRLDKYERRASRRRSSNYGPLTQEEAFQERRRETHIAKLRRESKLNKFLEPEIQDIGNVSPRTYDMIRHYGKSEVSAINRDNPLVHHNTDCTSPFSKLEDNFPATIYFPRKVIEAIPAFKRKNEQVVTVYNKEQLKLIIQLLVDNNYYMFINPMWGDLADIRPKWFTENRAVLEAKMPFVKQRLNLLQHDYDKKQANKKVSVTQRRVRKHAVWDCGTQYARAVRKFSQVGSLIKQFELGTVAVY</sequence>
<gene>
    <name evidence="3" type="ORF">M3P05_15005</name>
</gene>
<dbReference type="Pfam" id="PF03497">
    <property type="entry name" value="Anthrax_toxA"/>
    <property type="match status" value="1"/>
</dbReference>
<dbReference type="InterPro" id="IPR035099">
    <property type="entry name" value="Anthrax_toxin_C-terminal"/>
</dbReference>
<accession>A0ABT0PIP0</accession>
<evidence type="ECO:0000259" key="2">
    <source>
        <dbReference type="Pfam" id="PF03497"/>
    </source>
</evidence>
<feature type="region of interest" description="Disordered" evidence="1">
    <location>
        <begin position="1"/>
        <end position="91"/>
    </location>
</feature>